<accession>A0A843U8S9</accession>
<feature type="domain" description="Putative plant transposon protein" evidence="1">
    <location>
        <begin position="155"/>
        <end position="332"/>
    </location>
</feature>
<keyword evidence="3" id="KW-1185">Reference proteome</keyword>
<dbReference type="EMBL" id="NMUH01000486">
    <property type="protein sequence ID" value="MQL80008.1"/>
    <property type="molecule type" value="Genomic_DNA"/>
</dbReference>
<dbReference type="InterPro" id="IPR046796">
    <property type="entry name" value="Transposase_32_dom"/>
</dbReference>
<protein>
    <recommendedName>
        <fullName evidence="1">Putative plant transposon protein domain-containing protein</fullName>
    </recommendedName>
</protein>
<evidence type="ECO:0000313" key="3">
    <source>
        <dbReference type="Proteomes" id="UP000652761"/>
    </source>
</evidence>
<gene>
    <name evidence="2" type="ORF">Taro_012442</name>
</gene>
<proteinExistence type="predicted"/>
<dbReference type="Pfam" id="PF20167">
    <property type="entry name" value="Transposase_32"/>
    <property type="match status" value="1"/>
</dbReference>
<dbReference type="Proteomes" id="UP000652761">
    <property type="component" value="Unassembled WGS sequence"/>
</dbReference>
<sequence>MRRFSSSPAIVFPTLSLVEARLVPAQTGLHHHTSQNLCGNDSHPTFISFHLPEAIPYRLRHRLPKISSFQLLPARNFLRVSVPILFPILQKPFPFNFMASSGVFGSVGGYGTEFLTTEQQERFTSVKTKLCGNKAVDIANLEKYGMHSIVAAMYRIKWIEITTFSEVSYPDLVKAFFVCWRTEEDGSLASSVKGSLIRITYDLLKSLFGVCTTSHSGVHTVDTQAKGLGIVGPKFKLKDEKLDINQMNAFNRLLHFIVCQILVPRSATFSTCTKADSDMMFWAIQNQEINMAEVILERMRFAHAQIWDTKSKLDVSLPYAHLLTKIFKHFGINLSGAVVEKMGQSIRSRNLRKSGFSVVNGLWTKTSVAEGEAIIGEAQEVGV</sequence>
<name>A0A843U8S9_COLES</name>
<evidence type="ECO:0000313" key="2">
    <source>
        <dbReference type="EMBL" id="MQL80008.1"/>
    </source>
</evidence>
<comment type="caution">
    <text evidence="2">The sequence shown here is derived from an EMBL/GenBank/DDBJ whole genome shotgun (WGS) entry which is preliminary data.</text>
</comment>
<reference evidence="2" key="1">
    <citation type="submission" date="2017-07" db="EMBL/GenBank/DDBJ databases">
        <title>Taro Niue Genome Assembly and Annotation.</title>
        <authorList>
            <person name="Atibalentja N."/>
            <person name="Keating K."/>
            <person name="Fields C.J."/>
        </authorList>
    </citation>
    <scope>NUCLEOTIDE SEQUENCE</scope>
    <source>
        <strain evidence="2">Niue_2</strain>
        <tissue evidence="2">Leaf</tissue>
    </source>
</reference>
<dbReference type="AlphaFoldDB" id="A0A843U8S9"/>
<organism evidence="2 3">
    <name type="scientific">Colocasia esculenta</name>
    <name type="common">Wild taro</name>
    <name type="synonym">Arum esculentum</name>
    <dbReference type="NCBI Taxonomy" id="4460"/>
    <lineage>
        <taxon>Eukaryota</taxon>
        <taxon>Viridiplantae</taxon>
        <taxon>Streptophyta</taxon>
        <taxon>Embryophyta</taxon>
        <taxon>Tracheophyta</taxon>
        <taxon>Spermatophyta</taxon>
        <taxon>Magnoliopsida</taxon>
        <taxon>Liliopsida</taxon>
        <taxon>Araceae</taxon>
        <taxon>Aroideae</taxon>
        <taxon>Colocasieae</taxon>
        <taxon>Colocasia</taxon>
    </lineage>
</organism>
<evidence type="ECO:0000259" key="1">
    <source>
        <dbReference type="Pfam" id="PF20167"/>
    </source>
</evidence>